<dbReference type="Gene3D" id="4.10.60.10">
    <property type="entry name" value="Zinc finger, CCHC-type"/>
    <property type="match status" value="1"/>
</dbReference>
<dbReference type="GO" id="GO:0006508">
    <property type="term" value="P:proteolysis"/>
    <property type="evidence" value="ECO:0007669"/>
    <property type="project" value="UniProtKB-KW"/>
</dbReference>
<sequence>MSGGEANPPAKEAHSISFQCPQLTSMNYMIWQMRMKVLLGIHGVWDVVDPGSTDTKKNNIVMGLLFQSIPEDLILQIGNLETAKEMWDAIKSRNVGADRVKEARLQTLTSEFESLKMKETGTIDEFSSKLLGIATVSASLGGTISQEKLVKKFLTSLPRRFVHIVAALEQVLDLKTITYEDVVGRLKAYEERTKETDKASEPGEKLLYSKIENSSRNQDSSRGRGRGANRGDEAVDVAVVGVTPKTMITGVMKRKKRDMSTIKCYRCDKYGHFVSRCPDRWRNHEANLNDAQEGETHEEGAFFMMKEETVFLNEEKYIPPKVDPNQDEVDVWYLDNGASNHMTGNYSYFSELNKRITGRVKFGDGSCVRIAGKGSILFVGKNGEQKLLKDVYYIPSLRSNVISLGQTTLLGCDIRLRGDYLTMKDRYGRLLMKVPRSENRLYKIQLKVGKPHCLQAEIDDESWLWHARLGHINFGAVNMMHKLANGVPVLKHKDQVCEVCVIGKQHKHTFPKKTNYKSTNIIEVLHEDICGPIDPPTPAGNIYILVLIDDFSRYMWSFLLKHKNDAADVIKRFKKSIENRTDKEIKTFHTDRGGEFTSNDFNRFWNEEGVARMLTAPYSPQQNGIVERRNRTLIEMTRCLMKAKEVPNQFWGEATRHATYIINRTPTRALVGVTPYEKFYGQKPNLEGLKVFGCVAYERIVSKHLKKLDDRSRPLVYFGKEPGSGGVRLFNPEENKIIISCNVSYNEKMAWNWDKEEKEWHEGRGSKKSESGTFVIPWLVTNGPVPPNPSATDPTATTQEPVVTSPDTTSPQSATSPAAEAQTSTESETNNDHDPDGHSELEHNPVRRSNRVSVLPIRLHDYELNMYELMLTCDEEPKNFKEAIMKPEWLKAMTSEIESIEKNKTWKLVPLPKHAKPIGLKWLFKIKRNADGSISRYKARLVAKGYVQEYGIDFDEVFAPVARLETIRLLIALAAGNGWKIYHLDVKTAFLHGELKEEVYVSQPEGFEKVGEQGKVYKLEKALYGLRQAPRAWNIKLDGILREMGFQRCLHESAVYTKVSRGEYIIVAVYVDDLFPIQKHDVFGLLTYYLGIEVSQENDCVTIKQASYAVKILKEAGMEECNAAQCPMEPGLKLSKAEDEPEVEATHYRRVVGCLRYLLHTRPDLAYSVGVVSRYMQSPRESHARAVKQILRYLRGTILLGIRYERCDELKLLGYSDSSHNVDADDGRSTTGHIFFLGKSPISWCSQKQDTVALSSCEAEFMAATAAACQAVWLRELLAEVTGLKKQKVLIRIDNKSTIALSKIPVFHGRSKHIHTRFHFIRERVENEQVEVEHVAGDSQVADSLTKALARVRFGEMRTLLGVCELPLQPFRG</sequence>
<organism evidence="9 10">
    <name type="scientific">Centaurea solstitialis</name>
    <name type="common">yellow star-thistle</name>
    <dbReference type="NCBI Taxonomy" id="347529"/>
    <lineage>
        <taxon>Eukaryota</taxon>
        <taxon>Viridiplantae</taxon>
        <taxon>Streptophyta</taxon>
        <taxon>Embryophyta</taxon>
        <taxon>Tracheophyta</taxon>
        <taxon>Spermatophyta</taxon>
        <taxon>Magnoliopsida</taxon>
        <taxon>eudicotyledons</taxon>
        <taxon>Gunneridae</taxon>
        <taxon>Pentapetalae</taxon>
        <taxon>asterids</taxon>
        <taxon>campanulids</taxon>
        <taxon>Asterales</taxon>
        <taxon>Asteraceae</taxon>
        <taxon>Carduoideae</taxon>
        <taxon>Cardueae</taxon>
        <taxon>Centaureinae</taxon>
        <taxon>Centaurea</taxon>
    </lineage>
</organism>
<dbReference type="Pfam" id="PF22936">
    <property type="entry name" value="Pol_BBD"/>
    <property type="match status" value="1"/>
</dbReference>
<evidence type="ECO:0000256" key="2">
    <source>
        <dbReference type="ARBA" id="ARBA00022723"/>
    </source>
</evidence>
<dbReference type="InterPro" id="IPR025724">
    <property type="entry name" value="GAG-pre-integrase_dom"/>
</dbReference>
<keyword evidence="1" id="KW-0645">Protease</keyword>
<dbReference type="GO" id="GO:0015074">
    <property type="term" value="P:DNA integration"/>
    <property type="evidence" value="ECO:0007669"/>
    <property type="project" value="InterPro"/>
</dbReference>
<evidence type="ECO:0000256" key="1">
    <source>
        <dbReference type="ARBA" id="ARBA00022670"/>
    </source>
</evidence>
<dbReference type="GO" id="GO:0003676">
    <property type="term" value="F:nucleic acid binding"/>
    <property type="evidence" value="ECO:0007669"/>
    <property type="project" value="InterPro"/>
</dbReference>
<dbReference type="PANTHER" id="PTHR42648:SF25">
    <property type="entry name" value="RNA-DIRECTED DNA POLYMERASE"/>
    <property type="match status" value="1"/>
</dbReference>
<evidence type="ECO:0000259" key="8">
    <source>
        <dbReference type="PROSITE" id="PS50994"/>
    </source>
</evidence>
<feature type="compositionally biased region" description="Basic and acidic residues" evidence="6">
    <location>
        <begin position="830"/>
        <end position="845"/>
    </location>
</feature>
<dbReference type="Pfam" id="PF25597">
    <property type="entry name" value="SH3_retrovirus"/>
    <property type="match status" value="1"/>
</dbReference>
<feature type="region of interest" description="Disordered" evidence="6">
    <location>
        <begin position="778"/>
        <end position="848"/>
    </location>
</feature>
<comment type="caution">
    <text evidence="9">The sequence shown here is derived from an EMBL/GenBank/DDBJ whole genome shotgun (WGS) entry which is preliminary data.</text>
</comment>
<evidence type="ECO:0000313" key="10">
    <source>
        <dbReference type="Proteomes" id="UP001172457"/>
    </source>
</evidence>
<dbReference type="Pfam" id="PF00665">
    <property type="entry name" value="rve"/>
    <property type="match status" value="1"/>
</dbReference>
<dbReference type="Pfam" id="PF13976">
    <property type="entry name" value="gag_pre-integrs"/>
    <property type="match status" value="1"/>
</dbReference>
<dbReference type="InterPro" id="IPR036397">
    <property type="entry name" value="RNaseH_sf"/>
</dbReference>
<feature type="domain" description="CCHC-type" evidence="7">
    <location>
        <begin position="263"/>
        <end position="279"/>
    </location>
</feature>
<gene>
    <name evidence="9" type="ORF">OSB04_013155</name>
</gene>
<reference evidence="9" key="1">
    <citation type="submission" date="2023-03" db="EMBL/GenBank/DDBJ databases">
        <title>Chromosome-scale reference genome and RAD-based genetic map of yellow starthistle (Centaurea solstitialis) reveal putative structural variation and QTLs associated with invader traits.</title>
        <authorList>
            <person name="Reatini B."/>
            <person name="Cang F.A."/>
            <person name="Jiang Q."/>
            <person name="Mckibben M.T.W."/>
            <person name="Barker M.S."/>
            <person name="Rieseberg L.H."/>
            <person name="Dlugosch K.M."/>
        </authorList>
    </citation>
    <scope>NUCLEOTIDE SEQUENCE</scope>
    <source>
        <strain evidence="9">CAN-66</strain>
        <tissue evidence="9">Leaf</tissue>
    </source>
</reference>
<feature type="domain" description="Integrase catalytic" evidence="8">
    <location>
        <begin position="507"/>
        <end position="683"/>
    </location>
</feature>
<feature type="compositionally biased region" description="Basic and acidic residues" evidence="6">
    <location>
        <begin position="190"/>
        <end position="204"/>
    </location>
</feature>
<dbReference type="InterPro" id="IPR036875">
    <property type="entry name" value="Znf_CCHC_sf"/>
</dbReference>
<dbReference type="SUPFAM" id="SSF53098">
    <property type="entry name" value="Ribonuclease H-like"/>
    <property type="match status" value="1"/>
</dbReference>
<accession>A0AA38TQM7</accession>
<dbReference type="EMBL" id="JARYMX010000003">
    <property type="protein sequence ID" value="KAJ9558541.1"/>
    <property type="molecule type" value="Genomic_DNA"/>
</dbReference>
<dbReference type="PANTHER" id="PTHR42648">
    <property type="entry name" value="TRANSPOSASE, PUTATIVE-RELATED"/>
    <property type="match status" value="1"/>
</dbReference>
<dbReference type="InterPro" id="IPR013103">
    <property type="entry name" value="RVT_2"/>
</dbReference>
<dbReference type="SUPFAM" id="SSF56672">
    <property type="entry name" value="DNA/RNA polymerases"/>
    <property type="match status" value="1"/>
</dbReference>
<dbReference type="GO" id="GO:0004190">
    <property type="term" value="F:aspartic-type endopeptidase activity"/>
    <property type="evidence" value="ECO:0007669"/>
    <property type="project" value="UniProtKB-KW"/>
</dbReference>
<dbReference type="CDD" id="cd09272">
    <property type="entry name" value="RNase_HI_RT_Ty1"/>
    <property type="match status" value="1"/>
</dbReference>
<name>A0AA38TQM7_9ASTR</name>
<keyword evidence="5" id="KW-0863">Zinc-finger</keyword>
<evidence type="ECO:0000256" key="3">
    <source>
        <dbReference type="ARBA" id="ARBA00022750"/>
    </source>
</evidence>
<dbReference type="Proteomes" id="UP001172457">
    <property type="component" value="Chromosome 3"/>
</dbReference>
<dbReference type="SUPFAM" id="SSF57756">
    <property type="entry name" value="Retrovirus zinc finger-like domains"/>
    <property type="match status" value="1"/>
</dbReference>
<keyword evidence="4" id="KW-0378">Hydrolase</keyword>
<feature type="region of interest" description="Disordered" evidence="6">
    <location>
        <begin position="190"/>
        <end position="230"/>
    </location>
</feature>
<evidence type="ECO:0000256" key="5">
    <source>
        <dbReference type="PROSITE-ProRule" id="PRU00047"/>
    </source>
</evidence>
<protein>
    <submittedName>
        <fullName evidence="9">Uncharacterized protein</fullName>
    </submittedName>
</protein>
<dbReference type="Pfam" id="PF14223">
    <property type="entry name" value="Retrotran_gag_2"/>
    <property type="match status" value="1"/>
</dbReference>
<evidence type="ECO:0000259" key="7">
    <source>
        <dbReference type="PROSITE" id="PS50158"/>
    </source>
</evidence>
<keyword evidence="2" id="KW-0479">Metal-binding</keyword>
<dbReference type="PROSITE" id="PS50158">
    <property type="entry name" value="ZF_CCHC"/>
    <property type="match status" value="1"/>
</dbReference>
<evidence type="ECO:0000313" key="9">
    <source>
        <dbReference type="EMBL" id="KAJ9558541.1"/>
    </source>
</evidence>
<keyword evidence="3" id="KW-0064">Aspartyl protease</keyword>
<keyword evidence="5" id="KW-0862">Zinc</keyword>
<dbReference type="InterPro" id="IPR012337">
    <property type="entry name" value="RNaseH-like_sf"/>
</dbReference>
<proteinExistence type="predicted"/>
<dbReference type="Gene3D" id="3.30.420.10">
    <property type="entry name" value="Ribonuclease H-like superfamily/Ribonuclease H"/>
    <property type="match status" value="1"/>
</dbReference>
<dbReference type="PROSITE" id="PS50994">
    <property type="entry name" value="INTEGRASE"/>
    <property type="match status" value="1"/>
</dbReference>
<dbReference type="Pfam" id="PF07727">
    <property type="entry name" value="RVT_2"/>
    <property type="match status" value="1"/>
</dbReference>
<dbReference type="InterPro" id="IPR001584">
    <property type="entry name" value="Integrase_cat-core"/>
</dbReference>
<feature type="compositionally biased region" description="Polar residues" evidence="6">
    <location>
        <begin position="790"/>
        <end position="828"/>
    </location>
</feature>
<evidence type="ECO:0000256" key="6">
    <source>
        <dbReference type="SAM" id="MobiDB-lite"/>
    </source>
</evidence>
<dbReference type="InterPro" id="IPR057670">
    <property type="entry name" value="SH3_retrovirus"/>
</dbReference>
<dbReference type="InterPro" id="IPR043502">
    <property type="entry name" value="DNA/RNA_pol_sf"/>
</dbReference>
<dbReference type="InterPro" id="IPR054722">
    <property type="entry name" value="PolX-like_BBD"/>
</dbReference>
<feature type="compositionally biased region" description="Polar residues" evidence="6">
    <location>
        <begin position="211"/>
        <end position="220"/>
    </location>
</feature>
<dbReference type="InterPro" id="IPR001878">
    <property type="entry name" value="Znf_CCHC"/>
</dbReference>
<dbReference type="InterPro" id="IPR039537">
    <property type="entry name" value="Retrotran_Ty1/copia-like"/>
</dbReference>
<dbReference type="GO" id="GO:0008270">
    <property type="term" value="F:zinc ion binding"/>
    <property type="evidence" value="ECO:0007669"/>
    <property type="project" value="UniProtKB-KW"/>
</dbReference>
<evidence type="ECO:0000256" key="4">
    <source>
        <dbReference type="ARBA" id="ARBA00022801"/>
    </source>
</evidence>
<keyword evidence="10" id="KW-1185">Reference proteome</keyword>